<sequence>MIIEKLDTMWPNLKTKEVTSRYKSPTPRRCPSPNTTRTVTTPPISTFNRAISAERRRPGTPKLPSYPSTPVHDTIINIEQVTRKAFPSPMRSLSVSFQSDTFSMPTSKREKPPPQALSDRTLKSSSNVSQKPSRKPTPERKRSPLKGKNVIDQSENSKPMEGLHSKLVDQHRWPSRTSSNFKASKPLEKSTSDPARVLSSFANKGRLEHDNLRRMSNLVSSRSQSFPGATLNKPLVLGSKSESPSRRPASPSRRPASPLRSCSPLRQSCDSNKVSVLTFIADIKKGKRVVDQIEDAHYLRLLHNRQIQWRFVNASTEASLKSQKVTAKKSLFNVWRSTSKLRNSVAEKRMELDQLRLKLKLHSVLNQQMAYLDEWGLIEREHNLALSGANEDLQSSTLRVPITGGAMVDIETMKSSLCSAIQVMQTIGSSIQSTLARMEGPSCVASELATVMAQERGLLDECEGLLVSAASLQAKEYSLRTHLLQLKQDSTPP</sequence>
<gene>
    <name evidence="1" type="ORF">L2E82_03402</name>
</gene>
<dbReference type="EMBL" id="CM042009">
    <property type="protein sequence ID" value="KAI3790398.1"/>
    <property type="molecule type" value="Genomic_DNA"/>
</dbReference>
<evidence type="ECO:0000313" key="1">
    <source>
        <dbReference type="EMBL" id="KAI3790398.1"/>
    </source>
</evidence>
<organism evidence="1 2">
    <name type="scientific">Cichorium intybus</name>
    <name type="common">Chicory</name>
    <dbReference type="NCBI Taxonomy" id="13427"/>
    <lineage>
        <taxon>Eukaryota</taxon>
        <taxon>Viridiplantae</taxon>
        <taxon>Streptophyta</taxon>
        <taxon>Embryophyta</taxon>
        <taxon>Tracheophyta</taxon>
        <taxon>Spermatophyta</taxon>
        <taxon>Magnoliopsida</taxon>
        <taxon>eudicotyledons</taxon>
        <taxon>Gunneridae</taxon>
        <taxon>Pentapetalae</taxon>
        <taxon>asterids</taxon>
        <taxon>campanulids</taxon>
        <taxon>Asterales</taxon>
        <taxon>Asteraceae</taxon>
        <taxon>Cichorioideae</taxon>
        <taxon>Cichorieae</taxon>
        <taxon>Cichoriinae</taxon>
        <taxon>Cichorium</taxon>
    </lineage>
</organism>
<evidence type="ECO:0000313" key="2">
    <source>
        <dbReference type="Proteomes" id="UP001055811"/>
    </source>
</evidence>
<dbReference type="Proteomes" id="UP001055811">
    <property type="component" value="Linkage Group LG01"/>
</dbReference>
<protein>
    <submittedName>
        <fullName evidence="1">Uncharacterized protein</fullName>
    </submittedName>
</protein>
<proteinExistence type="predicted"/>
<accession>A0ACB9H4Z7</accession>
<keyword evidence="2" id="KW-1185">Reference proteome</keyword>
<reference evidence="1 2" key="2">
    <citation type="journal article" date="2022" name="Mol. Ecol. Resour.">
        <title>The genomes of chicory, endive, great burdock and yacon provide insights into Asteraceae paleo-polyploidization history and plant inulin production.</title>
        <authorList>
            <person name="Fan W."/>
            <person name="Wang S."/>
            <person name="Wang H."/>
            <person name="Wang A."/>
            <person name="Jiang F."/>
            <person name="Liu H."/>
            <person name="Zhao H."/>
            <person name="Xu D."/>
            <person name="Zhang Y."/>
        </authorList>
    </citation>
    <scope>NUCLEOTIDE SEQUENCE [LARGE SCALE GENOMIC DNA]</scope>
    <source>
        <strain evidence="2">cv. Punajuju</strain>
        <tissue evidence="1">Leaves</tissue>
    </source>
</reference>
<comment type="caution">
    <text evidence="1">The sequence shown here is derived from an EMBL/GenBank/DDBJ whole genome shotgun (WGS) entry which is preliminary data.</text>
</comment>
<name>A0ACB9H4Z7_CICIN</name>
<reference evidence="2" key="1">
    <citation type="journal article" date="2022" name="Mol. Ecol. Resour.">
        <title>The genomes of chicory, endive, great burdock and yacon provide insights into Asteraceae palaeo-polyploidization history and plant inulin production.</title>
        <authorList>
            <person name="Fan W."/>
            <person name="Wang S."/>
            <person name="Wang H."/>
            <person name="Wang A."/>
            <person name="Jiang F."/>
            <person name="Liu H."/>
            <person name="Zhao H."/>
            <person name="Xu D."/>
            <person name="Zhang Y."/>
        </authorList>
    </citation>
    <scope>NUCLEOTIDE SEQUENCE [LARGE SCALE GENOMIC DNA]</scope>
    <source>
        <strain evidence="2">cv. Punajuju</strain>
    </source>
</reference>